<sequence>MSALEHYNLHGEYKTDSNSPAIMQSMDNLSTCNKDMYNPTYSSPYDSSSNYGDLTINGMSTLNEPVDKNFSEISNSFLLIDGKEYLKVTNAEEFINKLAFTEKNSKIKVVSIFGNTGDGKSHTLNQTFFNGKEVFKTSNEQNSCTLGVWAAFDPRLGVICLDTEGLLGITVHENERTRLLLKVLAVSDIVIYRTRSERLHMDLFTFLGAASRAYSLHFQSALQALSRREGTLNPTRALGPSVIVFHETWHTRILSHNTSEESAEDVLRNRFTQMRLEIDAFSSIKYVGVQTLNPPTNYNPLRNAIKNELYNTTVRSARNPHHVYNTLKILNDKFSGAIENNSNHLFSDQYFTCQVKCRSCDSRCRNSMGHLREGIPHCSDIKCRYQHQYENLVYICKKCHADGNEVIVTSRTLPQNDSSWYGLAKYAWSGYVIECPHCGEIYRSRQYWYGNKNPEDAAVRTEITHVWNVPNSALSNQNAAQKIIDSVAYLTEAVTTASIQPTKAITAWVADQVAPTYWRPNNEIQNCHQCKSLFGPCDTKHHCRSCGEGFCANCSSQTKPVPARNWLTPVRVCDSCFSKDTNSNETTSDTTEDVSVRKVSEHVVSTLNAFGTVLTYSKSLIKDTVRPTYWVPDSELMNCCICENPFSDILPFHHCRDCGRGVCQNCSQNRKPVPRRGWDNPVRICDYCIKIDDLIKFNQQL</sequence>
<dbReference type="GO" id="GO:0005545">
    <property type="term" value="F:1-phosphatidylinositol binding"/>
    <property type="evidence" value="ECO:0007669"/>
    <property type="project" value="TreeGrafter"/>
</dbReference>
<evidence type="ECO:0000259" key="5">
    <source>
        <dbReference type="PROSITE" id="PS50178"/>
    </source>
</evidence>
<dbReference type="EMBL" id="JAHXZJ010001119">
    <property type="protein sequence ID" value="KAH0554315.1"/>
    <property type="molecule type" value="Genomic_DNA"/>
</dbReference>
<dbReference type="InterPro" id="IPR011011">
    <property type="entry name" value="Znf_FYVE_PHD"/>
</dbReference>
<dbReference type="SUPFAM" id="SSF57903">
    <property type="entry name" value="FYVE/PHD zinc finger"/>
    <property type="match status" value="2"/>
</dbReference>
<dbReference type="Pfam" id="PF01363">
    <property type="entry name" value="FYVE"/>
    <property type="match status" value="2"/>
</dbReference>
<keyword evidence="3" id="KW-0862">Zinc</keyword>
<dbReference type="GO" id="GO:0005547">
    <property type="term" value="F:phosphatidylinositol-3,4,5-trisphosphate binding"/>
    <property type="evidence" value="ECO:0007669"/>
    <property type="project" value="TreeGrafter"/>
</dbReference>
<dbReference type="InterPro" id="IPR013083">
    <property type="entry name" value="Znf_RING/FYVE/PHD"/>
</dbReference>
<dbReference type="InterPro" id="IPR000306">
    <property type="entry name" value="Znf_FYVE"/>
</dbReference>
<evidence type="ECO:0000256" key="2">
    <source>
        <dbReference type="ARBA" id="ARBA00022771"/>
    </source>
</evidence>
<dbReference type="GO" id="GO:0140042">
    <property type="term" value="P:lipid droplet formation"/>
    <property type="evidence" value="ECO:0007669"/>
    <property type="project" value="TreeGrafter"/>
</dbReference>
<dbReference type="GO" id="GO:0032266">
    <property type="term" value="F:phosphatidylinositol-3-phosphate binding"/>
    <property type="evidence" value="ECO:0007669"/>
    <property type="project" value="TreeGrafter"/>
</dbReference>
<dbReference type="PROSITE" id="PS50178">
    <property type="entry name" value="ZF_FYVE"/>
    <property type="match status" value="2"/>
</dbReference>
<organism evidence="6 7">
    <name type="scientific">Cotesia glomerata</name>
    <name type="common">Lepidopteran parasitic wasp</name>
    <name type="synonym">Apanteles glomeratus</name>
    <dbReference type="NCBI Taxonomy" id="32391"/>
    <lineage>
        <taxon>Eukaryota</taxon>
        <taxon>Metazoa</taxon>
        <taxon>Ecdysozoa</taxon>
        <taxon>Arthropoda</taxon>
        <taxon>Hexapoda</taxon>
        <taxon>Insecta</taxon>
        <taxon>Pterygota</taxon>
        <taxon>Neoptera</taxon>
        <taxon>Endopterygota</taxon>
        <taxon>Hymenoptera</taxon>
        <taxon>Apocrita</taxon>
        <taxon>Ichneumonoidea</taxon>
        <taxon>Braconidae</taxon>
        <taxon>Microgastrinae</taxon>
        <taxon>Cotesia</taxon>
    </lineage>
</organism>
<evidence type="ECO:0000256" key="3">
    <source>
        <dbReference type="ARBA" id="ARBA00022833"/>
    </source>
</evidence>
<evidence type="ECO:0000313" key="7">
    <source>
        <dbReference type="Proteomes" id="UP000826195"/>
    </source>
</evidence>
<dbReference type="CDD" id="cd15734">
    <property type="entry name" value="FYVE_ZFYV1"/>
    <property type="match status" value="2"/>
</dbReference>
<proteinExistence type="predicted"/>
<evidence type="ECO:0000256" key="1">
    <source>
        <dbReference type="ARBA" id="ARBA00022723"/>
    </source>
</evidence>
<gene>
    <name evidence="6" type="ORF">KQX54_009418</name>
</gene>
<evidence type="ECO:0000256" key="4">
    <source>
        <dbReference type="PROSITE-ProRule" id="PRU00091"/>
    </source>
</evidence>
<protein>
    <recommendedName>
        <fullName evidence="5">FYVE-type domain-containing protein</fullName>
    </recommendedName>
</protein>
<dbReference type="PANTHER" id="PTHR46624">
    <property type="entry name" value="AGAP002036-PA"/>
    <property type="match status" value="1"/>
</dbReference>
<dbReference type="InterPro" id="IPR042427">
    <property type="entry name" value="ZFYV1"/>
</dbReference>
<keyword evidence="7" id="KW-1185">Reference proteome</keyword>
<dbReference type="GO" id="GO:0008270">
    <property type="term" value="F:zinc ion binding"/>
    <property type="evidence" value="ECO:0007669"/>
    <property type="project" value="UniProtKB-KW"/>
</dbReference>
<accession>A0AAV7INZ0</accession>
<feature type="domain" description="FYVE-type" evidence="5">
    <location>
        <begin position="633"/>
        <end position="693"/>
    </location>
</feature>
<dbReference type="AlphaFoldDB" id="A0AAV7INZ0"/>
<name>A0AAV7INZ0_COTGL</name>
<comment type="caution">
    <text evidence="6">The sequence shown here is derived from an EMBL/GenBank/DDBJ whole genome shotgun (WGS) entry which is preliminary data.</text>
</comment>
<reference evidence="6 7" key="1">
    <citation type="journal article" date="2021" name="J. Hered.">
        <title>A chromosome-level genome assembly of the parasitoid wasp, Cotesia glomerata (Hymenoptera: Braconidae).</title>
        <authorList>
            <person name="Pinto B.J."/>
            <person name="Weis J.J."/>
            <person name="Gamble T."/>
            <person name="Ode P.J."/>
            <person name="Paul R."/>
            <person name="Zaspel J.M."/>
        </authorList>
    </citation>
    <scope>NUCLEOTIDE SEQUENCE [LARGE SCALE GENOMIC DNA]</scope>
    <source>
        <strain evidence="6">CgM1</strain>
    </source>
</reference>
<dbReference type="GO" id="GO:0043325">
    <property type="term" value="F:phosphatidylinositol-3,4-bisphosphate binding"/>
    <property type="evidence" value="ECO:0007669"/>
    <property type="project" value="TreeGrafter"/>
</dbReference>
<dbReference type="SMART" id="SM00064">
    <property type="entry name" value="FYVE"/>
    <property type="match status" value="2"/>
</dbReference>
<dbReference type="InterPro" id="IPR017455">
    <property type="entry name" value="Znf_FYVE-rel"/>
</dbReference>
<dbReference type="Gene3D" id="3.40.50.300">
    <property type="entry name" value="P-loop containing nucleotide triphosphate hydrolases"/>
    <property type="match status" value="1"/>
</dbReference>
<dbReference type="PANTHER" id="PTHR46624:SF4">
    <property type="entry name" value="FYVE-TYPE DOMAIN-CONTAINING PROTEIN"/>
    <property type="match status" value="1"/>
</dbReference>
<dbReference type="Gene3D" id="3.30.40.10">
    <property type="entry name" value="Zinc/RING finger domain, C3HC4 (zinc finger)"/>
    <property type="match status" value="2"/>
</dbReference>
<dbReference type="Proteomes" id="UP000826195">
    <property type="component" value="Unassembled WGS sequence"/>
</dbReference>
<dbReference type="InterPro" id="IPR027417">
    <property type="entry name" value="P-loop_NTPase"/>
</dbReference>
<dbReference type="GO" id="GO:0005811">
    <property type="term" value="C:lipid droplet"/>
    <property type="evidence" value="ECO:0007669"/>
    <property type="project" value="TreeGrafter"/>
</dbReference>
<keyword evidence="2 4" id="KW-0863">Zinc-finger</keyword>
<dbReference type="SUPFAM" id="SSF52540">
    <property type="entry name" value="P-loop containing nucleoside triphosphate hydrolases"/>
    <property type="match status" value="1"/>
</dbReference>
<feature type="domain" description="FYVE-type" evidence="5">
    <location>
        <begin position="521"/>
        <end position="581"/>
    </location>
</feature>
<keyword evidence="1" id="KW-0479">Metal-binding</keyword>
<evidence type="ECO:0000313" key="6">
    <source>
        <dbReference type="EMBL" id="KAH0554315.1"/>
    </source>
</evidence>